<dbReference type="EMBL" id="KB445806">
    <property type="protein sequence ID" value="EMD33440.1"/>
    <property type="molecule type" value="Genomic_DNA"/>
</dbReference>
<name>M2QMR9_CERS8</name>
<dbReference type="Proteomes" id="UP000016930">
    <property type="component" value="Unassembled WGS sequence"/>
</dbReference>
<organism evidence="2 3">
    <name type="scientific">Ceriporiopsis subvermispora (strain B)</name>
    <name type="common">White-rot fungus</name>
    <name type="synonym">Gelatoporia subvermispora</name>
    <dbReference type="NCBI Taxonomy" id="914234"/>
    <lineage>
        <taxon>Eukaryota</taxon>
        <taxon>Fungi</taxon>
        <taxon>Dikarya</taxon>
        <taxon>Basidiomycota</taxon>
        <taxon>Agaricomycotina</taxon>
        <taxon>Agaricomycetes</taxon>
        <taxon>Polyporales</taxon>
        <taxon>Gelatoporiaceae</taxon>
        <taxon>Gelatoporia</taxon>
    </lineage>
</organism>
<proteinExistence type="predicted"/>
<feature type="compositionally biased region" description="Basic and acidic residues" evidence="1">
    <location>
        <begin position="304"/>
        <end position="322"/>
    </location>
</feature>
<evidence type="ECO:0000256" key="1">
    <source>
        <dbReference type="SAM" id="MobiDB-lite"/>
    </source>
</evidence>
<keyword evidence="3" id="KW-1185">Reference proteome</keyword>
<evidence type="ECO:0000313" key="2">
    <source>
        <dbReference type="EMBL" id="EMD33440.1"/>
    </source>
</evidence>
<dbReference type="HOGENOM" id="CLU_711719_0_0_1"/>
<feature type="region of interest" description="Disordered" evidence="1">
    <location>
        <begin position="297"/>
        <end position="333"/>
    </location>
</feature>
<protein>
    <submittedName>
        <fullName evidence="2">Uncharacterized protein</fullName>
    </submittedName>
</protein>
<accession>M2QMR9</accession>
<dbReference type="AlphaFoldDB" id="M2QMR9"/>
<evidence type="ECO:0000313" key="3">
    <source>
        <dbReference type="Proteomes" id="UP000016930"/>
    </source>
</evidence>
<sequence>MTQLPSHLALQSGSGLLLLTRSNLTPQISRDRCPWIHEQRSQMSPLTCCSLGSLAHDAAAMGGSKRASRDHPRPSSQQYLSRALTYIRLRGRPLVLKRTVGDVGAALRANNLLNIARIAQHTSSRSYLGAHRLIECTVNLGSGGATQSVNGLGENVILARRVPTDDRDHACDGLLYQPIAIAHTVQRADWMPGMRQTAWNEPSLGQHGGSRGWRWGTTGQRVRKRVRRMCLVILGVSRVLAIPQDEHGTNPHTYRCYLDDRRRSVRGSRTQLADSRTDYNQDLKCDYAPVNRERCGVADDSETTAERDEARVGHVKVEETRSHPHQQGETTTAGVPAPIGIVALVEPDDCVASRYEGWQWRILDLAHNGARCRPNCQQRGYAGRGERG</sequence>
<reference evidence="2 3" key="1">
    <citation type="journal article" date="2012" name="Proc. Natl. Acad. Sci. U.S.A.">
        <title>Comparative genomics of Ceriporiopsis subvermispora and Phanerochaete chrysosporium provide insight into selective ligninolysis.</title>
        <authorList>
            <person name="Fernandez-Fueyo E."/>
            <person name="Ruiz-Duenas F.J."/>
            <person name="Ferreira P."/>
            <person name="Floudas D."/>
            <person name="Hibbett D.S."/>
            <person name="Canessa P."/>
            <person name="Larrondo L.F."/>
            <person name="James T.Y."/>
            <person name="Seelenfreund D."/>
            <person name="Lobos S."/>
            <person name="Polanco R."/>
            <person name="Tello M."/>
            <person name="Honda Y."/>
            <person name="Watanabe T."/>
            <person name="Watanabe T."/>
            <person name="Ryu J.S."/>
            <person name="Kubicek C.P."/>
            <person name="Schmoll M."/>
            <person name="Gaskell J."/>
            <person name="Hammel K.E."/>
            <person name="St John F.J."/>
            <person name="Vanden Wymelenberg A."/>
            <person name="Sabat G."/>
            <person name="Splinter BonDurant S."/>
            <person name="Syed K."/>
            <person name="Yadav J.S."/>
            <person name="Doddapaneni H."/>
            <person name="Subramanian V."/>
            <person name="Lavin J.L."/>
            <person name="Oguiza J.A."/>
            <person name="Perez G."/>
            <person name="Pisabarro A.G."/>
            <person name="Ramirez L."/>
            <person name="Santoyo F."/>
            <person name="Master E."/>
            <person name="Coutinho P.M."/>
            <person name="Henrissat B."/>
            <person name="Lombard V."/>
            <person name="Magnuson J.K."/>
            <person name="Kuees U."/>
            <person name="Hori C."/>
            <person name="Igarashi K."/>
            <person name="Samejima M."/>
            <person name="Held B.W."/>
            <person name="Barry K.W."/>
            <person name="LaButti K.M."/>
            <person name="Lapidus A."/>
            <person name="Lindquist E.A."/>
            <person name="Lucas S.M."/>
            <person name="Riley R."/>
            <person name="Salamov A.A."/>
            <person name="Hoffmeister D."/>
            <person name="Schwenk D."/>
            <person name="Hadar Y."/>
            <person name="Yarden O."/>
            <person name="de Vries R.P."/>
            <person name="Wiebenga A."/>
            <person name="Stenlid J."/>
            <person name="Eastwood D."/>
            <person name="Grigoriev I.V."/>
            <person name="Berka R.M."/>
            <person name="Blanchette R.A."/>
            <person name="Kersten P."/>
            <person name="Martinez A.T."/>
            <person name="Vicuna R."/>
            <person name="Cullen D."/>
        </authorList>
    </citation>
    <scope>NUCLEOTIDE SEQUENCE [LARGE SCALE GENOMIC DNA]</scope>
    <source>
        <strain evidence="2 3">B</strain>
    </source>
</reference>
<gene>
    <name evidence="2" type="ORF">CERSUDRAFT_76667</name>
</gene>